<dbReference type="Pfam" id="PF01909">
    <property type="entry name" value="NTP_transf_2"/>
    <property type="match status" value="1"/>
</dbReference>
<dbReference type="Gene3D" id="3.30.460.10">
    <property type="entry name" value="Beta Polymerase, domain 2"/>
    <property type="match status" value="1"/>
</dbReference>
<dbReference type="InterPro" id="IPR002934">
    <property type="entry name" value="Polymerase_NTP_transf_dom"/>
</dbReference>
<gene>
    <name evidence="2" type="ORF">IHQ72_34340</name>
</gene>
<evidence type="ECO:0000313" key="2">
    <source>
        <dbReference type="EMBL" id="UVC15464.1"/>
    </source>
</evidence>
<protein>
    <submittedName>
        <fullName evidence="2">Nucleotidyltransferase domain-containing protein</fullName>
    </submittedName>
</protein>
<dbReference type="RefSeq" id="WP_258120308.1">
    <property type="nucleotide sequence ID" value="NZ_CP062229.1"/>
</dbReference>
<sequence>MNKIDTLIRRRADDRRKTAQACVSRILRNAKARGVDISVIGSLAKNRFRVHSDVDLLVHGSTDPARRAMVERLVADQLRGTNIPYDLIFASDVSSERVQELLNDSV</sequence>
<dbReference type="EMBL" id="CP062229">
    <property type="protein sequence ID" value="UVC15464.1"/>
    <property type="molecule type" value="Genomic_DNA"/>
</dbReference>
<dbReference type="InterPro" id="IPR043519">
    <property type="entry name" value="NT_sf"/>
</dbReference>
<dbReference type="CDD" id="cd05403">
    <property type="entry name" value="NT_KNTase_like"/>
    <property type="match status" value="1"/>
</dbReference>
<accession>A0ABY5QZ59</accession>
<evidence type="ECO:0000313" key="3">
    <source>
        <dbReference type="Proteomes" id="UP001058098"/>
    </source>
</evidence>
<evidence type="ECO:0000259" key="1">
    <source>
        <dbReference type="Pfam" id="PF01909"/>
    </source>
</evidence>
<name>A0ABY5QZ59_9HYPH</name>
<feature type="domain" description="Polymerase nucleotidyl transferase" evidence="1">
    <location>
        <begin position="31"/>
        <end position="94"/>
    </location>
</feature>
<keyword evidence="3" id="KW-1185">Reference proteome</keyword>
<organism evidence="2 3">
    <name type="scientific">Mesorhizobium onobrychidis</name>
    <dbReference type="NCBI Taxonomy" id="2775404"/>
    <lineage>
        <taxon>Bacteria</taxon>
        <taxon>Pseudomonadati</taxon>
        <taxon>Pseudomonadota</taxon>
        <taxon>Alphaproteobacteria</taxon>
        <taxon>Hyphomicrobiales</taxon>
        <taxon>Phyllobacteriaceae</taxon>
        <taxon>Mesorhizobium</taxon>
    </lineage>
</organism>
<dbReference type="SUPFAM" id="SSF81301">
    <property type="entry name" value="Nucleotidyltransferase"/>
    <property type="match status" value="1"/>
</dbReference>
<proteinExistence type="predicted"/>
<reference evidence="2" key="1">
    <citation type="submission" date="2020-09" db="EMBL/GenBank/DDBJ databases">
        <title>Rhizobia associated with sainfoin plants.</title>
        <authorList>
            <person name="Asharfi S."/>
            <person name="Kuzmanovic N."/>
            <person name="Bunk B."/>
            <person name="Sproeer C."/>
            <person name="Becker M."/>
            <person name="Thuenen T."/>
        </authorList>
    </citation>
    <scope>NUCLEOTIDE SEQUENCE</scope>
    <source>
        <strain evidence="2">OM4</strain>
    </source>
</reference>
<dbReference type="Proteomes" id="UP001058098">
    <property type="component" value="Chromosome"/>
</dbReference>